<protein>
    <submittedName>
        <fullName evidence="1">Uncharacterized protein</fullName>
    </submittedName>
</protein>
<comment type="caution">
    <text evidence="1">The sequence shown here is derived from an EMBL/GenBank/DDBJ whole genome shotgun (WGS) entry which is preliminary data.</text>
</comment>
<dbReference type="EMBL" id="MHKN01000023">
    <property type="protein sequence ID" value="OGY92152.1"/>
    <property type="molecule type" value="Genomic_DNA"/>
</dbReference>
<accession>A0A1G2BSX9</accession>
<dbReference type="Proteomes" id="UP000177349">
    <property type="component" value="Unassembled WGS sequence"/>
</dbReference>
<name>A0A1G2BSX9_9BACT</name>
<proteinExistence type="predicted"/>
<dbReference type="AlphaFoldDB" id="A0A1G2BSX9"/>
<gene>
    <name evidence="1" type="ORF">A3B31_01975</name>
</gene>
<sequence length="212" mass="22144">MNKEAKNFFRNTTIVAISVFFVAILVRATTTIGDNITTEGTLSVTELSTLGRTTSTSATTTDYLWVGSNFTLPAGIDYVADLMVFDDAYSNSQATTSASLWVGSGGTATWLNLAGGDLFVQDDAQIGDALTVGGTASSTALIVGGTATTTKLIVGERQATNATTTVVFGDLASESAPCIKLRTTAGQWVYAYPTSSADMLIQGLVWTNTSCE</sequence>
<evidence type="ECO:0000313" key="2">
    <source>
        <dbReference type="Proteomes" id="UP000177349"/>
    </source>
</evidence>
<evidence type="ECO:0000313" key="1">
    <source>
        <dbReference type="EMBL" id="OGY92152.1"/>
    </source>
</evidence>
<reference evidence="1 2" key="1">
    <citation type="journal article" date="2016" name="Nat. Commun.">
        <title>Thousands of microbial genomes shed light on interconnected biogeochemical processes in an aquifer system.</title>
        <authorList>
            <person name="Anantharaman K."/>
            <person name="Brown C.T."/>
            <person name="Hug L.A."/>
            <person name="Sharon I."/>
            <person name="Castelle C.J."/>
            <person name="Probst A.J."/>
            <person name="Thomas B.C."/>
            <person name="Singh A."/>
            <person name="Wilkins M.J."/>
            <person name="Karaoz U."/>
            <person name="Brodie E.L."/>
            <person name="Williams K.H."/>
            <person name="Hubbard S.S."/>
            <person name="Banfield J.F."/>
        </authorList>
    </citation>
    <scope>NUCLEOTIDE SEQUENCE [LARGE SCALE GENOMIC DNA]</scope>
</reference>
<organism evidence="1 2">
    <name type="scientific">Candidatus Komeilibacteria bacterium RIFCSPLOWO2_01_FULL_53_11</name>
    <dbReference type="NCBI Taxonomy" id="1798552"/>
    <lineage>
        <taxon>Bacteria</taxon>
        <taxon>Candidatus Komeiliibacteriota</taxon>
    </lineage>
</organism>